<protein>
    <submittedName>
        <fullName evidence="1">Uncharacterized protein</fullName>
    </submittedName>
</protein>
<reference evidence="1" key="1">
    <citation type="submission" date="2020-11" db="EMBL/GenBank/DDBJ databases">
        <authorList>
            <consortium name="DOE Joint Genome Institute"/>
            <person name="Ahrendt S."/>
            <person name="Riley R."/>
            <person name="Andreopoulos W."/>
            <person name="Labutti K."/>
            <person name="Pangilinan J."/>
            <person name="Ruiz-Duenas F.J."/>
            <person name="Barrasa J.M."/>
            <person name="Sanchez-Garcia M."/>
            <person name="Camarero S."/>
            <person name="Miyauchi S."/>
            <person name="Serrano A."/>
            <person name="Linde D."/>
            <person name="Babiker R."/>
            <person name="Drula E."/>
            <person name="Ayuso-Fernandez I."/>
            <person name="Pacheco R."/>
            <person name="Padilla G."/>
            <person name="Ferreira P."/>
            <person name="Barriuso J."/>
            <person name="Kellner H."/>
            <person name="Castanera R."/>
            <person name="Alfaro M."/>
            <person name="Ramirez L."/>
            <person name="Pisabarro A.G."/>
            <person name="Kuo A."/>
            <person name="Tritt A."/>
            <person name="Lipzen A."/>
            <person name="He G."/>
            <person name="Yan M."/>
            <person name="Ng V."/>
            <person name="Cullen D."/>
            <person name="Martin F."/>
            <person name="Rosso M.-N."/>
            <person name="Henrissat B."/>
            <person name="Hibbett D."/>
            <person name="Martinez A.T."/>
            <person name="Grigoriev I.V."/>
        </authorList>
    </citation>
    <scope>NUCLEOTIDE SEQUENCE</scope>
    <source>
        <strain evidence="1">MF-IS2</strain>
    </source>
</reference>
<dbReference type="OrthoDB" id="3253623at2759"/>
<feature type="non-terminal residue" evidence="1">
    <location>
        <position position="1"/>
    </location>
</feature>
<evidence type="ECO:0000313" key="1">
    <source>
        <dbReference type="EMBL" id="KAF9442380.1"/>
    </source>
</evidence>
<feature type="non-terminal residue" evidence="1">
    <location>
        <position position="59"/>
    </location>
</feature>
<accession>A0A9P5X1P8</accession>
<dbReference type="EMBL" id="MU151644">
    <property type="protein sequence ID" value="KAF9442380.1"/>
    <property type="molecule type" value="Genomic_DNA"/>
</dbReference>
<proteinExistence type="predicted"/>
<organism evidence="1 2">
    <name type="scientific">Macrolepiota fuliginosa MF-IS2</name>
    <dbReference type="NCBI Taxonomy" id="1400762"/>
    <lineage>
        <taxon>Eukaryota</taxon>
        <taxon>Fungi</taxon>
        <taxon>Dikarya</taxon>
        <taxon>Basidiomycota</taxon>
        <taxon>Agaricomycotina</taxon>
        <taxon>Agaricomycetes</taxon>
        <taxon>Agaricomycetidae</taxon>
        <taxon>Agaricales</taxon>
        <taxon>Agaricineae</taxon>
        <taxon>Agaricaceae</taxon>
        <taxon>Macrolepiota</taxon>
    </lineage>
</organism>
<dbReference type="Proteomes" id="UP000807342">
    <property type="component" value="Unassembled WGS sequence"/>
</dbReference>
<evidence type="ECO:0000313" key="2">
    <source>
        <dbReference type="Proteomes" id="UP000807342"/>
    </source>
</evidence>
<dbReference type="AlphaFoldDB" id="A0A9P5X1P8"/>
<gene>
    <name evidence="1" type="ORF">P691DRAFT_612680</name>
</gene>
<comment type="caution">
    <text evidence="1">The sequence shown here is derived from an EMBL/GenBank/DDBJ whole genome shotgun (WGS) entry which is preliminary data.</text>
</comment>
<keyword evidence="2" id="KW-1185">Reference proteome</keyword>
<name>A0A9P5X1P8_9AGAR</name>
<sequence>DGFNPYGNKQSGKQVSISAIYMTYLNLPCDIQNHIKNVFLVGIVPGPKEPSITQVNHLL</sequence>